<name>A0ABP9HI22_9ACTN</name>
<proteinExistence type="predicted"/>
<keyword evidence="1" id="KW-1133">Transmembrane helix</keyword>
<dbReference type="EMBL" id="BAABHS010000014">
    <property type="protein sequence ID" value="GAA4971423.1"/>
    <property type="molecule type" value="Genomic_DNA"/>
</dbReference>
<evidence type="ECO:0000313" key="3">
    <source>
        <dbReference type="Proteomes" id="UP001500466"/>
    </source>
</evidence>
<comment type="caution">
    <text evidence="2">The sequence shown here is derived from an EMBL/GenBank/DDBJ whole genome shotgun (WGS) entry which is preliminary data.</text>
</comment>
<feature type="transmembrane region" description="Helical" evidence="1">
    <location>
        <begin position="185"/>
        <end position="207"/>
    </location>
</feature>
<keyword evidence="1" id="KW-0812">Transmembrane</keyword>
<keyword evidence="3" id="KW-1185">Reference proteome</keyword>
<evidence type="ECO:0008006" key="4">
    <source>
        <dbReference type="Google" id="ProtNLM"/>
    </source>
</evidence>
<feature type="transmembrane region" description="Helical" evidence="1">
    <location>
        <begin position="104"/>
        <end position="126"/>
    </location>
</feature>
<evidence type="ECO:0000313" key="2">
    <source>
        <dbReference type="EMBL" id="GAA4971423.1"/>
    </source>
</evidence>
<accession>A0ABP9HI22</accession>
<gene>
    <name evidence="2" type="ORF">GCM10023205_41550</name>
</gene>
<feature type="transmembrane region" description="Helical" evidence="1">
    <location>
        <begin position="214"/>
        <end position="233"/>
    </location>
</feature>
<dbReference type="Proteomes" id="UP001500466">
    <property type="component" value="Unassembled WGS sequence"/>
</dbReference>
<keyword evidence="1" id="KW-0472">Membrane</keyword>
<sequence>MTSRSDTAAADVRADAPAVPGTRYARTAAAAAAVRRRRPLGLWRLEVLRVVRTKRWLLLFIAYPVLGSAGPIIVRHINSILSALGADGVDVPTDLTADAAMTSYVGVSGQIGLLVALGMCAAALAVDHRPGLAAFYRTRTCRPRQLVLPRWTVCAAAVCLANLVASVIVWAEIRWLFGPVRTDLMLYGIFFSTIYLLMALSLVAGAAAFLRRPVALFGTALIALILSPLPRLWKPLRGWSPDKLSSVEVGLLDGHEPGSYAGPAAVAVMLTGTLLALSVWRIGRREM</sequence>
<feature type="transmembrane region" description="Helical" evidence="1">
    <location>
        <begin position="56"/>
        <end position="74"/>
    </location>
</feature>
<feature type="transmembrane region" description="Helical" evidence="1">
    <location>
        <begin position="147"/>
        <end position="173"/>
    </location>
</feature>
<reference evidence="3" key="1">
    <citation type="journal article" date="2019" name="Int. J. Syst. Evol. Microbiol.">
        <title>The Global Catalogue of Microorganisms (GCM) 10K type strain sequencing project: providing services to taxonomists for standard genome sequencing and annotation.</title>
        <authorList>
            <consortium name="The Broad Institute Genomics Platform"/>
            <consortium name="The Broad Institute Genome Sequencing Center for Infectious Disease"/>
            <person name="Wu L."/>
            <person name="Ma J."/>
        </authorList>
    </citation>
    <scope>NUCLEOTIDE SEQUENCE [LARGE SCALE GENOMIC DNA]</scope>
    <source>
        <strain evidence="3">JCM 17986</strain>
    </source>
</reference>
<protein>
    <recommendedName>
        <fullName evidence="4">ABC-2 type transport system permease protein</fullName>
    </recommendedName>
</protein>
<feature type="transmembrane region" description="Helical" evidence="1">
    <location>
        <begin position="260"/>
        <end position="280"/>
    </location>
</feature>
<evidence type="ECO:0000256" key="1">
    <source>
        <dbReference type="SAM" id="Phobius"/>
    </source>
</evidence>
<organism evidence="2 3">
    <name type="scientific">Yinghuangia aomiensis</name>
    <dbReference type="NCBI Taxonomy" id="676205"/>
    <lineage>
        <taxon>Bacteria</taxon>
        <taxon>Bacillati</taxon>
        <taxon>Actinomycetota</taxon>
        <taxon>Actinomycetes</taxon>
        <taxon>Kitasatosporales</taxon>
        <taxon>Streptomycetaceae</taxon>
        <taxon>Yinghuangia</taxon>
    </lineage>
</organism>
<dbReference type="RefSeq" id="WP_345677070.1">
    <property type="nucleotide sequence ID" value="NZ_BAABHS010000014.1"/>
</dbReference>